<dbReference type="RefSeq" id="WP_410023864.1">
    <property type="nucleotide sequence ID" value="NZ_JBGMEG010000003.1"/>
</dbReference>
<comment type="caution">
    <text evidence="4">The sequence shown here is derived from an EMBL/GenBank/DDBJ whole genome shotgun (WGS) entry which is preliminary data.</text>
</comment>
<name>A0ABW9MZK9_9FIRM</name>
<proteinExistence type="predicted"/>
<accession>A0ABW9MZK9</accession>
<feature type="domain" description="Phosphomevalonate dehydratase large subunit-like" evidence="3">
    <location>
        <begin position="1"/>
        <end position="396"/>
    </location>
</feature>
<keyword evidence="2" id="KW-0456">Lyase</keyword>
<keyword evidence="5" id="KW-1185">Reference proteome</keyword>
<dbReference type="Proteomes" id="UP001637993">
    <property type="component" value="Unassembled WGS sequence"/>
</dbReference>
<keyword evidence="1" id="KW-0408">Iron</keyword>
<sequence length="404" mass="44653">MILTKDQKEMYDGKFGEGASKALKILMGIGKAFGAKRMVEVSKAHISLSNQEGDLWFVEQLYKAGAHCRVAPTVNPAYDYEYFSKITDIDGHDKDVIVRTIDTYRKLGAILTFDCTPFFEQNVPRFGEICSFSASGGSVYVNSVIGARTNREAAQSAMCSAITGYTPEYGMLLDENRKGDILIDVKADIKTQFDYELLGYYTSIKMGPEYNMPVFSGIDKATASDEALMDIGTQLNIHGVVPMFQILGVTPEANTMKDAFVDGNPKHVIEITNEDMEKAYNQISRRTGKVDFAILGCPHLTINTVKEIANMVDGRKLVGELYLFTSSTTKDLADRMGLLKKIEDAGGHIIINSCVDQPIWGHLKGGSGVTESPKCAYYTTRRDLEFKVRSIPECIEAVLSGEIR</sequence>
<reference evidence="4 5" key="1">
    <citation type="journal article" date="2025" name="Anaerobe">
        <title>Description of Anaerococcus kampingiae sp. nov., Anaerococcus groningensis sp. nov., Anaerococcus martiniensis sp. nov., and Anaerococcus cruorum sp. nov., isolated from human clinical specimens.</title>
        <authorList>
            <person name="Boiten K.E."/>
            <person name="Meijer J."/>
            <person name="van Wezel E.M."/>
            <person name="Veloo A.C.M."/>
        </authorList>
    </citation>
    <scope>NUCLEOTIDE SEQUENCE [LARGE SCALE GENOMIC DNA]</scope>
    <source>
        <strain evidence="4 5">ENR1011</strain>
    </source>
</reference>
<dbReference type="InterPro" id="IPR007506">
    <property type="entry name" value="PMDh-L-like_dom"/>
</dbReference>
<evidence type="ECO:0000256" key="2">
    <source>
        <dbReference type="ARBA" id="ARBA00023239"/>
    </source>
</evidence>
<protein>
    <submittedName>
        <fullName evidence="4">Aconitase X catalytic domain-containing protein</fullName>
    </submittedName>
</protein>
<gene>
    <name evidence="4" type="ORF">AB9Q04_02815</name>
</gene>
<dbReference type="PANTHER" id="PTHR36577:SF3">
    <property type="entry name" value="DUF521 DOMAIN PROTEIN (AFU_ORTHOLOGUE AFUA_6G00490)"/>
    <property type="match status" value="1"/>
</dbReference>
<dbReference type="PANTHER" id="PTHR36577">
    <property type="entry name" value="DUF521 DOMAIN PROTEIN (AFU_ORTHOLOGUE AFUA_6G00490)"/>
    <property type="match status" value="1"/>
</dbReference>
<dbReference type="Pfam" id="PF04412">
    <property type="entry name" value="AcnX"/>
    <property type="match status" value="1"/>
</dbReference>
<evidence type="ECO:0000313" key="5">
    <source>
        <dbReference type="Proteomes" id="UP001637993"/>
    </source>
</evidence>
<organism evidence="4 5">
    <name type="scientific">Anaerococcus groningensis</name>
    <dbReference type="NCBI Taxonomy" id="3115616"/>
    <lineage>
        <taxon>Bacteria</taxon>
        <taxon>Bacillati</taxon>
        <taxon>Bacillota</taxon>
        <taxon>Tissierellia</taxon>
        <taxon>Tissierellales</taxon>
        <taxon>Peptoniphilaceae</taxon>
        <taxon>Anaerococcus</taxon>
    </lineage>
</organism>
<evidence type="ECO:0000313" key="4">
    <source>
        <dbReference type="EMBL" id="MFO3717283.1"/>
    </source>
</evidence>
<evidence type="ECO:0000259" key="3">
    <source>
        <dbReference type="Pfam" id="PF04412"/>
    </source>
</evidence>
<evidence type="ECO:0000256" key="1">
    <source>
        <dbReference type="ARBA" id="ARBA00023004"/>
    </source>
</evidence>
<dbReference type="EMBL" id="JBGMEG010000003">
    <property type="protein sequence ID" value="MFO3717283.1"/>
    <property type="molecule type" value="Genomic_DNA"/>
</dbReference>